<protein>
    <submittedName>
        <fullName evidence="4">Glyoxylate/hydroxypyruvate reductase A</fullName>
    </submittedName>
</protein>
<evidence type="ECO:0000259" key="3">
    <source>
        <dbReference type="Pfam" id="PF02826"/>
    </source>
</evidence>
<keyword evidence="4" id="KW-0670">Pyruvate</keyword>
<dbReference type="InterPro" id="IPR036291">
    <property type="entry name" value="NAD(P)-bd_dom_sf"/>
</dbReference>
<evidence type="ECO:0000256" key="2">
    <source>
        <dbReference type="ARBA" id="ARBA00023027"/>
    </source>
</evidence>
<feature type="domain" description="D-isomer specific 2-hydroxyacid dehydrogenase NAD-binding" evidence="3">
    <location>
        <begin position="121"/>
        <end position="292"/>
    </location>
</feature>
<dbReference type="RefSeq" id="WP_151045591.1">
    <property type="nucleotide sequence ID" value="NZ_CATYED010000003.1"/>
</dbReference>
<sequence>MNAAGQTVVALISRTLNMQYLVEAMHSAFAAQGLPVELRLVDVDGGPAALGDGAQVDLAVCWEPYQGMWPQMPNVRLIQSLAAGVDHILEDTTLPQHVPMARIRDPHMASAMAAYVTWAVTSEHRQMDGYLQEQAKAVWSKPVVVPATQYRVGIAGMGTLGAHCARVLATIGYDVRGWSRSPATTPIDGVQHFAGDGERAAFLDGLHALVCLLPLTDSTRGVMNRDLFAQLAPGAHIVNVGRGAHLVETDLFAALDAGHLGRATLDAFVTEPLPPTDPLWHHPKVRVTPHIATRTAATVIAAQSAHHWTQVLAGATPDNAVDLSCGY</sequence>
<name>A0A6A1R013_9BURK</name>
<dbReference type="GO" id="GO:0051287">
    <property type="term" value="F:NAD binding"/>
    <property type="evidence" value="ECO:0007669"/>
    <property type="project" value="InterPro"/>
</dbReference>
<dbReference type="SUPFAM" id="SSF52283">
    <property type="entry name" value="Formate/glycerate dehydrogenase catalytic domain-like"/>
    <property type="match status" value="1"/>
</dbReference>
<reference evidence="4" key="1">
    <citation type="submission" date="2019-09" db="EMBL/GenBank/DDBJ databases">
        <title>Draft genome sequences of 48 bacterial type strains from the CCUG.</title>
        <authorList>
            <person name="Tunovic T."/>
            <person name="Pineiro-Iglesias B."/>
            <person name="Unosson C."/>
            <person name="Inganas E."/>
            <person name="Ohlen M."/>
            <person name="Cardew S."/>
            <person name="Jensie-Markopoulos S."/>
            <person name="Salva-Serra F."/>
            <person name="Jaen-Luchoro D."/>
            <person name="Karlsson R."/>
            <person name="Svensson-Stadler L."/>
            <person name="Chun J."/>
            <person name="Moore E."/>
        </authorList>
    </citation>
    <scope>NUCLEOTIDE SEQUENCE</scope>
    <source>
        <strain evidence="4">CCUG 15333</strain>
    </source>
</reference>
<dbReference type="Gene3D" id="3.40.50.720">
    <property type="entry name" value="NAD(P)-binding Rossmann-like Domain"/>
    <property type="match status" value="2"/>
</dbReference>
<dbReference type="GO" id="GO:0016491">
    <property type="term" value="F:oxidoreductase activity"/>
    <property type="evidence" value="ECO:0007669"/>
    <property type="project" value="UniProtKB-KW"/>
</dbReference>
<dbReference type="Pfam" id="PF02826">
    <property type="entry name" value="2-Hacid_dh_C"/>
    <property type="match status" value="1"/>
</dbReference>
<organism evidence="4">
    <name type="scientific">Comamonas kerstersii</name>
    <dbReference type="NCBI Taxonomy" id="225992"/>
    <lineage>
        <taxon>Bacteria</taxon>
        <taxon>Pseudomonadati</taxon>
        <taxon>Pseudomonadota</taxon>
        <taxon>Betaproteobacteria</taxon>
        <taxon>Burkholderiales</taxon>
        <taxon>Comamonadaceae</taxon>
        <taxon>Comamonas</taxon>
    </lineage>
</organism>
<dbReference type="InterPro" id="IPR006140">
    <property type="entry name" value="D-isomer_DH_NAD-bd"/>
</dbReference>
<accession>A0A6A1R013</accession>
<evidence type="ECO:0000256" key="1">
    <source>
        <dbReference type="ARBA" id="ARBA00023002"/>
    </source>
</evidence>
<dbReference type="AlphaFoldDB" id="A0A6A1R013"/>
<proteinExistence type="predicted"/>
<evidence type="ECO:0000313" key="4">
    <source>
        <dbReference type="EMBL" id="KAB0585510.1"/>
    </source>
</evidence>
<dbReference type="SUPFAM" id="SSF51735">
    <property type="entry name" value="NAD(P)-binding Rossmann-fold domains"/>
    <property type="match status" value="1"/>
</dbReference>
<dbReference type="PANTHER" id="PTHR43333">
    <property type="entry name" value="2-HACID_DH_C DOMAIN-CONTAINING PROTEIN"/>
    <property type="match status" value="1"/>
</dbReference>
<dbReference type="PANTHER" id="PTHR43333:SF1">
    <property type="entry name" value="D-ISOMER SPECIFIC 2-HYDROXYACID DEHYDROGENASE NAD-BINDING DOMAIN-CONTAINING PROTEIN"/>
    <property type="match status" value="1"/>
</dbReference>
<gene>
    <name evidence="4" type="ORF">F7P80_13925</name>
</gene>
<comment type="caution">
    <text evidence="4">The sequence shown here is derived from an EMBL/GenBank/DDBJ whole genome shotgun (WGS) entry which is preliminary data.</text>
</comment>
<dbReference type="EMBL" id="VZOT01000013">
    <property type="protein sequence ID" value="KAB0585510.1"/>
    <property type="molecule type" value="Genomic_DNA"/>
</dbReference>
<keyword evidence="2" id="KW-0520">NAD</keyword>
<dbReference type="CDD" id="cd12164">
    <property type="entry name" value="GDH_like_2"/>
    <property type="match status" value="1"/>
</dbReference>
<keyword evidence="1" id="KW-0560">Oxidoreductase</keyword>